<organism evidence="3 4">
    <name type="scientific">Aspergillus granulosus</name>
    <dbReference type="NCBI Taxonomy" id="176169"/>
    <lineage>
        <taxon>Eukaryota</taxon>
        <taxon>Fungi</taxon>
        <taxon>Dikarya</taxon>
        <taxon>Ascomycota</taxon>
        <taxon>Pezizomycotina</taxon>
        <taxon>Eurotiomycetes</taxon>
        <taxon>Eurotiomycetidae</taxon>
        <taxon>Eurotiales</taxon>
        <taxon>Aspergillaceae</taxon>
        <taxon>Aspergillus</taxon>
        <taxon>Aspergillus subgen. Nidulantes</taxon>
    </lineage>
</organism>
<dbReference type="EMBL" id="JBFXLT010000005">
    <property type="protein sequence ID" value="KAL2821048.1"/>
    <property type="molecule type" value="Genomic_DNA"/>
</dbReference>
<comment type="caution">
    <text evidence="3">The sequence shown here is derived from an EMBL/GenBank/DDBJ whole genome shotgun (WGS) entry which is preliminary data.</text>
</comment>
<feature type="signal peptide" evidence="2">
    <location>
        <begin position="1"/>
        <end position="22"/>
    </location>
</feature>
<proteinExistence type="predicted"/>
<protein>
    <recommendedName>
        <fullName evidence="5">Secreted protein</fullName>
    </recommendedName>
</protein>
<evidence type="ECO:0000313" key="3">
    <source>
        <dbReference type="EMBL" id="KAL2821048.1"/>
    </source>
</evidence>
<reference evidence="3 4" key="1">
    <citation type="submission" date="2024-07" db="EMBL/GenBank/DDBJ databases">
        <title>Section-level genome sequencing and comparative genomics of Aspergillus sections Usti and Cavernicolus.</title>
        <authorList>
            <consortium name="Lawrence Berkeley National Laboratory"/>
            <person name="Nybo J.L."/>
            <person name="Vesth T.C."/>
            <person name="Theobald S."/>
            <person name="Frisvad J.C."/>
            <person name="Larsen T.O."/>
            <person name="Kjaerboelling I."/>
            <person name="Rothschild-Mancinelli K."/>
            <person name="Lyhne E.K."/>
            <person name="Kogle M.E."/>
            <person name="Barry K."/>
            <person name="Clum A."/>
            <person name="Na H."/>
            <person name="Ledsgaard L."/>
            <person name="Lin J."/>
            <person name="Lipzen A."/>
            <person name="Kuo A."/>
            <person name="Riley R."/>
            <person name="Mondo S."/>
            <person name="Labutti K."/>
            <person name="Haridas S."/>
            <person name="Pangalinan J."/>
            <person name="Salamov A.A."/>
            <person name="Simmons B.A."/>
            <person name="Magnuson J.K."/>
            <person name="Chen J."/>
            <person name="Drula E."/>
            <person name="Henrissat B."/>
            <person name="Wiebenga A."/>
            <person name="Lubbers R.J."/>
            <person name="Gomes A.C."/>
            <person name="Makela M.R."/>
            <person name="Stajich J."/>
            <person name="Grigoriev I.V."/>
            <person name="Mortensen U.H."/>
            <person name="De Vries R.P."/>
            <person name="Baker S.E."/>
            <person name="Andersen M.R."/>
        </authorList>
    </citation>
    <scope>NUCLEOTIDE SEQUENCE [LARGE SCALE GENOMIC DNA]</scope>
    <source>
        <strain evidence="3 4">CBS 588.65</strain>
    </source>
</reference>
<feature type="region of interest" description="Disordered" evidence="1">
    <location>
        <begin position="57"/>
        <end position="81"/>
    </location>
</feature>
<evidence type="ECO:0000313" key="4">
    <source>
        <dbReference type="Proteomes" id="UP001610334"/>
    </source>
</evidence>
<name>A0ABR4HZX3_9EURO</name>
<feature type="chain" id="PRO_5047090530" description="Secreted protein" evidence="2">
    <location>
        <begin position="23"/>
        <end position="81"/>
    </location>
</feature>
<evidence type="ECO:0000256" key="2">
    <source>
        <dbReference type="SAM" id="SignalP"/>
    </source>
</evidence>
<feature type="compositionally biased region" description="Basic and acidic residues" evidence="1">
    <location>
        <begin position="69"/>
        <end position="81"/>
    </location>
</feature>
<evidence type="ECO:0008006" key="5">
    <source>
        <dbReference type="Google" id="ProtNLM"/>
    </source>
</evidence>
<evidence type="ECO:0000256" key="1">
    <source>
        <dbReference type="SAM" id="MobiDB-lite"/>
    </source>
</evidence>
<gene>
    <name evidence="3" type="ORF">BJX63DRAFT_252979</name>
</gene>
<sequence length="81" mass="9560">MYVYNLSLVLLHLSLFARFSRNGRKSCRELRQPAQNIVAYWCSRNLDLLQPHPWKSIQGSDRSGNGIEAFRRREGTRLVRR</sequence>
<accession>A0ABR4HZX3</accession>
<dbReference type="Proteomes" id="UP001610334">
    <property type="component" value="Unassembled WGS sequence"/>
</dbReference>
<keyword evidence="2" id="KW-0732">Signal</keyword>
<keyword evidence="4" id="KW-1185">Reference proteome</keyword>